<dbReference type="PANTHER" id="PTHR32196">
    <property type="entry name" value="ABC TRANSPORTER PERMEASE PROTEIN YPHD-RELATED-RELATED"/>
    <property type="match status" value="1"/>
</dbReference>
<evidence type="ECO:0000313" key="9">
    <source>
        <dbReference type="EMBL" id="SHI01941.1"/>
    </source>
</evidence>
<evidence type="ECO:0000313" key="10">
    <source>
        <dbReference type="Proteomes" id="UP000183995"/>
    </source>
</evidence>
<evidence type="ECO:0000256" key="6">
    <source>
        <dbReference type="ARBA" id="ARBA00022989"/>
    </source>
</evidence>
<feature type="transmembrane region" description="Helical" evidence="8">
    <location>
        <begin position="136"/>
        <end position="155"/>
    </location>
</feature>
<protein>
    <submittedName>
        <fullName evidence="9">Ribose transport system permease protein</fullName>
    </submittedName>
</protein>
<keyword evidence="5 8" id="KW-0812">Transmembrane</keyword>
<comment type="subcellular location">
    <subcellularLocation>
        <location evidence="1">Cell membrane</location>
        <topology evidence="1">Multi-pass membrane protein</topology>
    </subcellularLocation>
</comment>
<keyword evidence="2" id="KW-0813">Transport</keyword>
<gene>
    <name evidence="9" type="ORF">SAMN02745823_01940</name>
</gene>
<dbReference type="CDD" id="cd06579">
    <property type="entry name" value="TM_PBP1_transp_AraH_like"/>
    <property type="match status" value="1"/>
</dbReference>
<keyword evidence="3" id="KW-1003">Cell membrane</keyword>
<organism evidence="9 10">
    <name type="scientific">Sporobacter termitidis DSM 10068</name>
    <dbReference type="NCBI Taxonomy" id="1123282"/>
    <lineage>
        <taxon>Bacteria</taxon>
        <taxon>Bacillati</taxon>
        <taxon>Bacillota</taxon>
        <taxon>Clostridia</taxon>
        <taxon>Eubacteriales</taxon>
        <taxon>Oscillospiraceae</taxon>
        <taxon>Sporobacter</taxon>
    </lineage>
</organism>
<evidence type="ECO:0000256" key="2">
    <source>
        <dbReference type="ARBA" id="ARBA00022448"/>
    </source>
</evidence>
<keyword evidence="6 8" id="KW-1133">Transmembrane helix</keyword>
<dbReference type="OrthoDB" id="9813906at2"/>
<dbReference type="AlphaFoldDB" id="A0A1M5XQ47"/>
<feature type="transmembrane region" description="Helical" evidence="8">
    <location>
        <begin position="22"/>
        <end position="46"/>
    </location>
</feature>
<feature type="transmembrane region" description="Helical" evidence="8">
    <location>
        <begin position="107"/>
        <end position="129"/>
    </location>
</feature>
<feature type="transmembrane region" description="Helical" evidence="8">
    <location>
        <begin position="80"/>
        <end position="101"/>
    </location>
</feature>
<reference evidence="9 10" key="1">
    <citation type="submission" date="2016-11" db="EMBL/GenBank/DDBJ databases">
        <authorList>
            <person name="Jaros S."/>
            <person name="Januszkiewicz K."/>
            <person name="Wedrychowicz H."/>
        </authorList>
    </citation>
    <scope>NUCLEOTIDE SEQUENCE [LARGE SCALE GENOMIC DNA]</scope>
    <source>
        <strain evidence="9 10">DSM 10068</strain>
    </source>
</reference>
<evidence type="ECO:0000256" key="7">
    <source>
        <dbReference type="ARBA" id="ARBA00023136"/>
    </source>
</evidence>
<dbReference type="InterPro" id="IPR001851">
    <property type="entry name" value="ABC_transp_permease"/>
</dbReference>
<accession>A0A1M5XQ47</accession>
<dbReference type="GO" id="GO:0005886">
    <property type="term" value="C:plasma membrane"/>
    <property type="evidence" value="ECO:0007669"/>
    <property type="project" value="UniProtKB-SubCell"/>
</dbReference>
<dbReference type="EMBL" id="FQXV01000006">
    <property type="protein sequence ID" value="SHI01941.1"/>
    <property type="molecule type" value="Genomic_DNA"/>
</dbReference>
<feature type="transmembrane region" description="Helical" evidence="8">
    <location>
        <begin position="234"/>
        <end position="253"/>
    </location>
</feature>
<feature type="transmembrane region" description="Helical" evidence="8">
    <location>
        <begin position="265"/>
        <end position="282"/>
    </location>
</feature>
<sequence length="339" mass="35742">METTVKEKTISKKKRALSVKDILIKYNALLILVALIVIASLISSHFLTWRNIFNVLMQQVPYFLISLGVMLTIMTAGIDLSVAAIAGCGNVLCAILIQAWGQTNAAMLIPAIILSVALGCAIGAVNGLLIGKLRMAPFIITLAMMSAGQGLAYMLTGGAQIQLKPEIAAANALSWFANARDPIGVPLPVYFTLLVIVIFWFIMRFTPFGRLILAVGSNESAVRLAGINVTKYKFLVYIISGGLSALAGVFNAGRMSLGNPALSTSDYALTTVAACVIGGVALEGGKGTVVFTIVGVLILALITNIMNLLSVASYPQLVIKGAIIVLAIFLSKLGQKNNA</sequence>
<feature type="transmembrane region" description="Helical" evidence="8">
    <location>
        <begin position="317"/>
        <end position="334"/>
    </location>
</feature>
<dbReference type="STRING" id="1123282.SAMN02745823_01940"/>
<evidence type="ECO:0000256" key="3">
    <source>
        <dbReference type="ARBA" id="ARBA00022475"/>
    </source>
</evidence>
<dbReference type="Pfam" id="PF02653">
    <property type="entry name" value="BPD_transp_2"/>
    <property type="match status" value="1"/>
</dbReference>
<proteinExistence type="predicted"/>
<dbReference type="PANTHER" id="PTHR32196:SF21">
    <property type="entry name" value="ABC TRANSPORTER PERMEASE PROTEIN YPHD-RELATED"/>
    <property type="match status" value="1"/>
</dbReference>
<keyword evidence="4" id="KW-0997">Cell inner membrane</keyword>
<evidence type="ECO:0000256" key="4">
    <source>
        <dbReference type="ARBA" id="ARBA00022519"/>
    </source>
</evidence>
<name>A0A1M5XQ47_9FIRM</name>
<dbReference type="Proteomes" id="UP000183995">
    <property type="component" value="Unassembled WGS sequence"/>
</dbReference>
<feature type="transmembrane region" description="Helical" evidence="8">
    <location>
        <begin position="52"/>
        <end position="73"/>
    </location>
</feature>
<evidence type="ECO:0000256" key="8">
    <source>
        <dbReference type="SAM" id="Phobius"/>
    </source>
</evidence>
<evidence type="ECO:0000256" key="5">
    <source>
        <dbReference type="ARBA" id="ARBA00022692"/>
    </source>
</evidence>
<keyword evidence="7 8" id="KW-0472">Membrane</keyword>
<feature type="transmembrane region" description="Helical" evidence="8">
    <location>
        <begin position="189"/>
        <end position="213"/>
    </location>
</feature>
<dbReference type="GO" id="GO:0022857">
    <property type="term" value="F:transmembrane transporter activity"/>
    <property type="evidence" value="ECO:0007669"/>
    <property type="project" value="InterPro"/>
</dbReference>
<keyword evidence="10" id="KW-1185">Reference proteome</keyword>
<dbReference type="RefSeq" id="WP_073078246.1">
    <property type="nucleotide sequence ID" value="NZ_FQXV01000006.1"/>
</dbReference>
<evidence type="ECO:0000256" key="1">
    <source>
        <dbReference type="ARBA" id="ARBA00004651"/>
    </source>
</evidence>